<dbReference type="OrthoDB" id="3941110at2759"/>
<organism evidence="1 2">
    <name type="scientific">Microthyrium microscopicum</name>
    <dbReference type="NCBI Taxonomy" id="703497"/>
    <lineage>
        <taxon>Eukaryota</taxon>
        <taxon>Fungi</taxon>
        <taxon>Dikarya</taxon>
        <taxon>Ascomycota</taxon>
        <taxon>Pezizomycotina</taxon>
        <taxon>Dothideomycetes</taxon>
        <taxon>Dothideomycetes incertae sedis</taxon>
        <taxon>Microthyriales</taxon>
        <taxon>Microthyriaceae</taxon>
        <taxon>Microthyrium</taxon>
    </lineage>
</organism>
<keyword evidence="1" id="KW-0482">Metalloprotease</keyword>
<dbReference type="PANTHER" id="PTHR41775:SF1">
    <property type="entry name" value="PEPTIDASE M6-LIKE DOMAIN-CONTAINING PROTEIN"/>
    <property type="match status" value="1"/>
</dbReference>
<name>A0A6A6UAX8_9PEZI</name>
<accession>A0A6A6UAX8</accession>
<dbReference type="AlphaFoldDB" id="A0A6A6UAX8"/>
<evidence type="ECO:0000313" key="2">
    <source>
        <dbReference type="Proteomes" id="UP000799302"/>
    </source>
</evidence>
<dbReference type="GO" id="GO:0006508">
    <property type="term" value="P:proteolysis"/>
    <property type="evidence" value="ECO:0007669"/>
    <property type="project" value="UniProtKB-KW"/>
</dbReference>
<gene>
    <name evidence="1" type="ORF">BT63DRAFT_388917</name>
</gene>
<dbReference type="NCBIfam" id="TIGR03296">
    <property type="entry name" value="M6dom_TIGR03296"/>
    <property type="match status" value="1"/>
</dbReference>
<dbReference type="InterPro" id="IPR008757">
    <property type="entry name" value="Peptidase_M6-like_domain"/>
</dbReference>
<keyword evidence="1" id="KW-0378">Hydrolase</keyword>
<keyword evidence="2" id="KW-1185">Reference proteome</keyword>
<dbReference type="PANTHER" id="PTHR41775">
    <property type="entry name" value="SECRETED PROTEIN-RELATED"/>
    <property type="match status" value="1"/>
</dbReference>
<sequence>MFFVDFPDAIANDTTQSLYDKFFPESQQWYDTSSYGRLNLTVDADKSKFYRMANPSSFYTWNRSGPKMGAYMRDAVAAIGTSYKYSPSDVVYIVPTRNAAQISFSPTSTSPLKMADGTRMGAAVTFGQDLHLKWGYKVLNHETGHVMGLPDLYPPDGLKLPVGAWAGGFDIMGLINGTSPELLAWHKWKLGWIDDNQVDCISTAGTTKHSLDPIEVPGGTKMVTVRLNNTAVLAFEVRTDLAQDKGSCSQGLLPYVVRTDGGYSAPPIKVIDTHPSLAGCHMNRGGHLNSSPLDFGKEQKIDLPEYGVQVTLD</sequence>
<evidence type="ECO:0000313" key="1">
    <source>
        <dbReference type="EMBL" id="KAF2668751.1"/>
    </source>
</evidence>
<feature type="non-terminal residue" evidence="1">
    <location>
        <position position="313"/>
    </location>
</feature>
<protein>
    <submittedName>
        <fullName evidence="1">M6 metalloprotease</fullName>
    </submittedName>
</protein>
<dbReference type="SUPFAM" id="SSF55486">
    <property type="entry name" value="Metalloproteases ('zincins'), catalytic domain"/>
    <property type="match status" value="1"/>
</dbReference>
<dbReference type="GO" id="GO:0008237">
    <property type="term" value="F:metallopeptidase activity"/>
    <property type="evidence" value="ECO:0007669"/>
    <property type="project" value="UniProtKB-KW"/>
</dbReference>
<dbReference type="Proteomes" id="UP000799302">
    <property type="component" value="Unassembled WGS sequence"/>
</dbReference>
<reference evidence="1" key="1">
    <citation type="journal article" date="2020" name="Stud. Mycol.">
        <title>101 Dothideomycetes genomes: a test case for predicting lifestyles and emergence of pathogens.</title>
        <authorList>
            <person name="Haridas S."/>
            <person name="Albert R."/>
            <person name="Binder M."/>
            <person name="Bloem J."/>
            <person name="Labutti K."/>
            <person name="Salamov A."/>
            <person name="Andreopoulos B."/>
            <person name="Baker S."/>
            <person name="Barry K."/>
            <person name="Bills G."/>
            <person name="Bluhm B."/>
            <person name="Cannon C."/>
            <person name="Castanera R."/>
            <person name="Culley D."/>
            <person name="Daum C."/>
            <person name="Ezra D."/>
            <person name="Gonzalez J."/>
            <person name="Henrissat B."/>
            <person name="Kuo A."/>
            <person name="Liang C."/>
            <person name="Lipzen A."/>
            <person name="Lutzoni F."/>
            <person name="Magnuson J."/>
            <person name="Mondo S."/>
            <person name="Nolan M."/>
            <person name="Ohm R."/>
            <person name="Pangilinan J."/>
            <person name="Park H.-J."/>
            <person name="Ramirez L."/>
            <person name="Alfaro M."/>
            <person name="Sun H."/>
            <person name="Tritt A."/>
            <person name="Yoshinaga Y."/>
            <person name="Zwiers L.-H."/>
            <person name="Turgeon B."/>
            <person name="Goodwin S."/>
            <person name="Spatafora J."/>
            <person name="Crous P."/>
            <person name="Grigoriev I."/>
        </authorList>
    </citation>
    <scope>NUCLEOTIDE SEQUENCE</scope>
    <source>
        <strain evidence="1">CBS 115976</strain>
    </source>
</reference>
<dbReference type="EMBL" id="MU004236">
    <property type="protein sequence ID" value="KAF2668751.1"/>
    <property type="molecule type" value="Genomic_DNA"/>
</dbReference>
<proteinExistence type="predicted"/>
<keyword evidence="1" id="KW-0645">Protease</keyword>